<organism evidence="9 10">
    <name type="scientific">Monosiga brevicollis</name>
    <name type="common">Choanoflagellate</name>
    <dbReference type="NCBI Taxonomy" id="81824"/>
    <lineage>
        <taxon>Eukaryota</taxon>
        <taxon>Choanoflagellata</taxon>
        <taxon>Craspedida</taxon>
        <taxon>Salpingoecidae</taxon>
        <taxon>Monosiga</taxon>
    </lineage>
</organism>
<dbReference type="InterPro" id="IPR015590">
    <property type="entry name" value="Aldehyde_DH_dom"/>
</dbReference>
<evidence type="ECO:0000256" key="4">
    <source>
        <dbReference type="ARBA" id="ARBA00023027"/>
    </source>
</evidence>
<dbReference type="KEGG" id="mbr:MONBRDRAFT_37970"/>
<dbReference type="PROSITE" id="PS00687">
    <property type="entry name" value="ALDEHYDE_DEHYDR_GLU"/>
    <property type="match status" value="1"/>
</dbReference>
<dbReference type="PANTHER" id="PTHR43521">
    <property type="entry name" value="ALPHA-AMINOADIPIC SEMIALDEHYDE DEHYDROGENASE"/>
    <property type="match status" value="1"/>
</dbReference>
<dbReference type="InterPro" id="IPR016161">
    <property type="entry name" value="Ald_DH/histidinol_DH"/>
</dbReference>
<evidence type="ECO:0000256" key="2">
    <source>
        <dbReference type="ARBA" id="ARBA00011881"/>
    </source>
</evidence>
<dbReference type="RefSeq" id="XP_001747706.1">
    <property type="nucleotide sequence ID" value="XM_001747654.1"/>
</dbReference>
<feature type="domain" description="Aldehyde dehydrogenase" evidence="8">
    <location>
        <begin position="52"/>
        <end position="513"/>
    </location>
</feature>
<dbReference type="EMBL" id="CH991559">
    <property type="protein sequence ID" value="EDQ87446.1"/>
    <property type="molecule type" value="Genomic_DNA"/>
</dbReference>
<comment type="similarity">
    <text evidence="1 7">Belongs to the aldehyde dehydrogenase family.</text>
</comment>
<sequence>MAMLGRLGVAVRLARVPQLHTARLASSYQQHAALLSELGLSEHNKGIYNGQWVEGTAGNLESIDPATNEVIATVSQASVQQTQETIAAAQEACAEWQKLTMPARGEIVRVLGLELREKKEALGKLLALEVGKIIPEGEGEVQEYIDICEFATGLSRTISGKIIPSERPDHKLLEMWNPLGVVGIISAFNFPVAVAGWNLAISLVAGNTNVWKGAPTTPLTSVALTKLMADVFESKGLPGSIVSMVTGGADVGAALAQDRRVPLVSFTGSTAAGHKVGHMVQDRFGKVLLELGGNNAMIVMDDADLEMAVRAILFAAVGTAGQRCTTLRRLLLHEDVYDEVLERLVKAYQSVTIGNPAQDGILCGPLHSKTSVENYLQGIERAQEQGGRVLVGGKRIDGPGNFVEPTIIEASADMEAVKNEIFAPILYVMKIKSFEEGVAVNNSVGQGLSSSLLTKDPSKIFEWIGPRGSDCGIVNVNIPTNGAEIGGAFGGEKETGGGRESGSDAWKQYMRRSTCTINYGTALPLAQGINFG</sequence>
<dbReference type="Proteomes" id="UP000001357">
    <property type="component" value="Unassembled WGS sequence"/>
</dbReference>
<evidence type="ECO:0000256" key="6">
    <source>
        <dbReference type="PROSITE-ProRule" id="PRU10007"/>
    </source>
</evidence>
<dbReference type="FunCoup" id="A9V4X5">
    <property type="interactions" value="936"/>
</dbReference>
<dbReference type="AlphaFoldDB" id="A9V4X5"/>
<dbReference type="OMA" id="DAWKVYM"/>
<dbReference type="Pfam" id="PF00171">
    <property type="entry name" value="Aldedh"/>
    <property type="match status" value="1"/>
</dbReference>
<keyword evidence="10" id="KW-1185">Reference proteome</keyword>
<dbReference type="PANTHER" id="PTHR43521:SF1">
    <property type="entry name" value="ALPHA-AMINOADIPIC SEMIALDEHYDE DEHYDROGENASE"/>
    <property type="match status" value="1"/>
</dbReference>
<protein>
    <recommendedName>
        <fullName evidence="5">aldehyde dehydrogenase (NAD(+))</fullName>
        <ecNumber evidence="5">1.2.1.3</ecNumber>
    </recommendedName>
</protein>
<keyword evidence="3 7" id="KW-0560">Oxidoreductase</keyword>
<dbReference type="GeneID" id="5893061"/>
<evidence type="ECO:0000259" key="8">
    <source>
        <dbReference type="Pfam" id="PF00171"/>
    </source>
</evidence>
<reference evidence="9 10" key="1">
    <citation type="journal article" date="2008" name="Nature">
        <title>The genome of the choanoflagellate Monosiga brevicollis and the origin of metazoans.</title>
        <authorList>
            <consortium name="JGI Sequencing"/>
            <person name="King N."/>
            <person name="Westbrook M.J."/>
            <person name="Young S.L."/>
            <person name="Kuo A."/>
            <person name="Abedin M."/>
            <person name="Chapman J."/>
            <person name="Fairclough S."/>
            <person name="Hellsten U."/>
            <person name="Isogai Y."/>
            <person name="Letunic I."/>
            <person name="Marr M."/>
            <person name="Pincus D."/>
            <person name="Putnam N."/>
            <person name="Rokas A."/>
            <person name="Wright K.J."/>
            <person name="Zuzow R."/>
            <person name="Dirks W."/>
            <person name="Good M."/>
            <person name="Goodstein D."/>
            <person name="Lemons D."/>
            <person name="Li W."/>
            <person name="Lyons J.B."/>
            <person name="Morris A."/>
            <person name="Nichols S."/>
            <person name="Richter D.J."/>
            <person name="Salamov A."/>
            <person name="Bork P."/>
            <person name="Lim W.A."/>
            <person name="Manning G."/>
            <person name="Miller W.T."/>
            <person name="McGinnis W."/>
            <person name="Shapiro H."/>
            <person name="Tjian R."/>
            <person name="Grigoriev I.V."/>
            <person name="Rokhsar D."/>
        </authorList>
    </citation>
    <scope>NUCLEOTIDE SEQUENCE [LARGE SCALE GENOMIC DNA]</scope>
    <source>
        <strain evidence="10">MX1 / ATCC 50154</strain>
    </source>
</reference>
<accession>A9V4X5</accession>
<dbReference type="FunFam" id="3.40.309.10:FF:000018">
    <property type="entry name" value="Alpha-aminoadipic semialdehyde dehydrogenase"/>
    <property type="match status" value="1"/>
</dbReference>
<evidence type="ECO:0000313" key="9">
    <source>
        <dbReference type="EMBL" id="EDQ87446.1"/>
    </source>
</evidence>
<dbReference type="STRING" id="81824.A9V4X5"/>
<evidence type="ECO:0000313" key="10">
    <source>
        <dbReference type="Proteomes" id="UP000001357"/>
    </source>
</evidence>
<dbReference type="Gene3D" id="3.40.309.10">
    <property type="entry name" value="Aldehyde Dehydrogenase, Chain A, domain 2"/>
    <property type="match status" value="1"/>
</dbReference>
<keyword evidence="4" id="KW-0520">NAD</keyword>
<proteinExistence type="inferred from homology"/>
<evidence type="ECO:0000256" key="7">
    <source>
        <dbReference type="RuleBase" id="RU003345"/>
    </source>
</evidence>
<gene>
    <name evidence="9" type="ORF">MONBRDRAFT_37970</name>
</gene>
<dbReference type="InterPro" id="IPR044638">
    <property type="entry name" value="ALDH7A1-like"/>
</dbReference>
<evidence type="ECO:0000256" key="5">
    <source>
        <dbReference type="ARBA" id="ARBA00024226"/>
    </source>
</evidence>
<name>A9V4X5_MONBE</name>
<dbReference type="InterPro" id="IPR016162">
    <property type="entry name" value="Ald_DH_N"/>
</dbReference>
<feature type="active site" evidence="6">
    <location>
        <position position="290"/>
    </location>
</feature>
<comment type="subunit">
    <text evidence="2">Homotetramer.</text>
</comment>
<dbReference type="CDD" id="cd07130">
    <property type="entry name" value="ALDH_F7_AASADH"/>
    <property type="match status" value="1"/>
</dbReference>
<dbReference type="InterPro" id="IPR016163">
    <property type="entry name" value="Ald_DH_C"/>
</dbReference>
<dbReference type="SUPFAM" id="SSF53720">
    <property type="entry name" value="ALDH-like"/>
    <property type="match status" value="1"/>
</dbReference>
<dbReference type="EC" id="1.2.1.3" evidence="5"/>
<dbReference type="InterPro" id="IPR029510">
    <property type="entry name" value="Ald_DH_CS_GLU"/>
</dbReference>
<evidence type="ECO:0000256" key="3">
    <source>
        <dbReference type="ARBA" id="ARBA00023002"/>
    </source>
</evidence>
<dbReference type="GO" id="GO:0004029">
    <property type="term" value="F:aldehyde dehydrogenase (NAD+) activity"/>
    <property type="evidence" value="ECO:0007669"/>
    <property type="project" value="UniProtKB-EC"/>
</dbReference>
<dbReference type="eggNOG" id="KOG2453">
    <property type="taxonomic scope" value="Eukaryota"/>
</dbReference>
<dbReference type="InParanoid" id="A9V4X5"/>
<evidence type="ECO:0000256" key="1">
    <source>
        <dbReference type="ARBA" id="ARBA00009986"/>
    </source>
</evidence>
<dbReference type="Gene3D" id="3.40.605.10">
    <property type="entry name" value="Aldehyde Dehydrogenase, Chain A, domain 1"/>
    <property type="match status" value="1"/>
</dbReference>